<protein>
    <submittedName>
        <fullName evidence="1">NAD(P)-binding protein</fullName>
    </submittedName>
</protein>
<dbReference type="EMBL" id="JAHKRT010000004">
    <property type="protein sequence ID" value="MBU3077933.1"/>
    <property type="molecule type" value="Genomic_DNA"/>
</dbReference>
<organism evidence="1 2">
    <name type="scientific">Sphingomonas quercus</name>
    <dbReference type="NCBI Taxonomy" id="2842451"/>
    <lineage>
        <taxon>Bacteria</taxon>
        <taxon>Pseudomonadati</taxon>
        <taxon>Pseudomonadota</taxon>
        <taxon>Alphaproteobacteria</taxon>
        <taxon>Sphingomonadales</taxon>
        <taxon>Sphingomonadaceae</taxon>
        <taxon>Sphingomonas</taxon>
    </lineage>
</organism>
<dbReference type="RefSeq" id="WP_216323289.1">
    <property type="nucleotide sequence ID" value="NZ_JAHKRT010000004.1"/>
</dbReference>
<reference evidence="1 2" key="1">
    <citation type="submission" date="2021-06" db="EMBL/GenBank/DDBJ databases">
        <title>Sphingomonas sp. XMGL2, whole genome shotgun sequencing project.</title>
        <authorList>
            <person name="Zhao G."/>
            <person name="Shen L."/>
        </authorList>
    </citation>
    <scope>NUCLEOTIDE SEQUENCE [LARGE SCALE GENOMIC DNA]</scope>
    <source>
        <strain evidence="1 2">XMGL2</strain>
    </source>
</reference>
<name>A0ABS6BI08_9SPHN</name>
<dbReference type="PROSITE" id="PS51318">
    <property type="entry name" value="TAT"/>
    <property type="match status" value="1"/>
</dbReference>
<keyword evidence="2" id="KW-1185">Reference proteome</keyword>
<dbReference type="InterPro" id="IPR006311">
    <property type="entry name" value="TAT_signal"/>
</dbReference>
<sequence>MVDAPKTPARDLGMGCPITRRDILHGGAIGLAAAMAGGLSGCGGGTAAQQAAGGAGASYPPLRTGLRGSHPGSFEVAHALRDGQAMAVAADAPAEEHYDLIVVGGGISGLSAAIFYRDARPDARILILENHDDFGGHAKRNEFERAGRIELMNGGTQSIESPFPYSAVADRLIRRIGIDVPALEVIQKKDFYRKRGMGRATFFDKETFGADKLVPGLGSRPWAEALADAPLSPAARRDIERIETARIDYMPGLTSDQKKDRLSRISYADYLIKVAKADPAVLPYYQHRSLGLWGVGIDGVSALDLWGTGASGFEGLDLAKGAIERMGFTPKGYAATGGSYELHFPDGNATVARLLVRALIPDALPGKTAADSILARVDYARLDRDGQPTRLRLNSTVVHARNAGEGVEIVYSRDGKLHKIAARDCVMACWNMIIPYLCPDLPDKQKAALHELVKVPLVYTSVSLTNWQAFDMLKISSLSFPGGYFQNASLNPMAEIGGYAGPASPNLPILVHMTRTPCSPGLSEHDQCRAGRAELLATPFETFEHHVRDQLGRALAGGGFDPARDIDAITVNRWPHGYAPEYNPLWDAETTPDQAPNVIGRQRHGRIAIANADSGRAAYTDSAIDQAHRAVGELLGA</sequence>
<comment type="caution">
    <text evidence="1">The sequence shown here is derived from an EMBL/GenBank/DDBJ whole genome shotgun (WGS) entry which is preliminary data.</text>
</comment>
<evidence type="ECO:0000313" key="2">
    <source>
        <dbReference type="Proteomes" id="UP000776276"/>
    </source>
</evidence>
<evidence type="ECO:0000313" key="1">
    <source>
        <dbReference type="EMBL" id="MBU3077933.1"/>
    </source>
</evidence>
<gene>
    <name evidence="1" type="ORF">KOF26_08655</name>
</gene>
<dbReference type="Proteomes" id="UP000776276">
    <property type="component" value="Unassembled WGS sequence"/>
</dbReference>
<accession>A0ABS6BI08</accession>
<dbReference type="Pfam" id="PF13450">
    <property type="entry name" value="NAD_binding_8"/>
    <property type="match status" value="1"/>
</dbReference>
<proteinExistence type="predicted"/>